<evidence type="ECO:0000313" key="2">
    <source>
        <dbReference type="Proteomes" id="UP000011115"/>
    </source>
</evidence>
<protein>
    <submittedName>
        <fullName evidence="1">Uncharacterized protein</fullName>
    </submittedName>
</protein>
<dbReference type="Gramene" id="PGSC0003DMT400062094">
    <property type="protein sequence ID" value="PGSC0003DMT400062094"/>
    <property type="gene ID" value="PGSC0003DMG400024164"/>
</dbReference>
<dbReference type="AlphaFoldDB" id="M1C8H7"/>
<sequence length="66" mass="7529">MLYLCPFLACEICPSSPRTPISFLLHFERAVKAQIFFPSQSTIKIDEQVSKLKEYAVDRKIGKAHS</sequence>
<dbReference type="PaxDb" id="4113-PGSC0003DMT400062094"/>
<accession>M1C8H7</accession>
<reference evidence="1" key="2">
    <citation type="submission" date="2015-06" db="UniProtKB">
        <authorList>
            <consortium name="EnsemblPlants"/>
        </authorList>
    </citation>
    <scope>IDENTIFICATION</scope>
    <source>
        <strain evidence="1">DM1-3 516 R44</strain>
    </source>
</reference>
<reference evidence="2" key="1">
    <citation type="journal article" date="2011" name="Nature">
        <title>Genome sequence and analysis of the tuber crop potato.</title>
        <authorList>
            <consortium name="The Potato Genome Sequencing Consortium"/>
        </authorList>
    </citation>
    <scope>NUCLEOTIDE SEQUENCE [LARGE SCALE GENOMIC DNA]</scope>
    <source>
        <strain evidence="2">cv. DM1-3 516 R44</strain>
    </source>
</reference>
<evidence type="ECO:0000313" key="1">
    <source>
        <dbReference type="EnsemblPlants" id="PGSC0003DMT400062094"/>
    </source>
</evidence>
<name>M1C8H7_SOLTU</name>
<dbReference type="HOGENOM" id="CLU_2836215_0_0_1"/>
<organism evidence="1 2">
    <name type="scientific">Solanum tuberosum</name>
    <name type="common">Potato</name>
    <dbReference type="NCBI Taxonomy" id="4113"/>
    <lineage>
        <taxon>Eukaryota</taxon>
        <taxon>Viridiplantae</taxon>
        <taxon>Streptophyta</taxon>
        <taxon>Embryophyta</taxon>
        <taxon>Tracheophyta</taxon>
        <taxon>Spermatophyta</taxon>
        <taxon>Magnoliopsida</taxon>
        <taxon>eudicotyledons</taxon>
        <taxon>Gunneridae</taxon>
        <taxon>Pentapetalae</taxon>
        <taxon>asterids</taxon>
        <taxon>lamiids</taxon>
        <taxon>Solanales</taxon>
        <taxon>Solanaceae</taxon>
        <taxon>Solanoideae</taxon>
        <taxon>Solaneae</taxon>
        <taxon>Solanum</taxon>
    </lineage>
</organism>
<keyword evidence="2" id="KW-1185">Reference proteome</keyword>
<dbReference type="EnsemblPlants" id="PGSC0003DMT400062094">
    <property type="protein sequence ID" value="PGSC0003DMT400062094"/>
    <property type="gene ID" value="PGSC0003DMG400024164"/>
</dbReference>
<dbReference type="InParanoid" id="M1C8H7"/>
<dbReference type="Proteomes" id="UP000011115">
    <property type="component" value="Unassembled WGS sequence"/>
</dbReference>
<proteinExistence type="predicted"/>